<name>A0ABS1ISG0_9GAMM</name>
<accession>A0ABS1ISG0</accession>
<evidence type="ECO:0008006" key="3">
    <source>
        <dbReference type="Google" id="ProtNLM"/>
    </source>
</evidence>
<evidence type="ECO:0000313" key="1">
    <source>
        <dbReference type="EMBL" id="MBK5144684.1"/>
    </source>
</evidence>
<proteinExistence type="predicted"/>
<dbReference type="EMBL" id="JADRCR010000007">
    <property type="protein sequence ID" value="MBK5144684.1"/>
    <property type="molecule type" value="Genomic_DNA"/>
</dbReference>
<organism evidence="1 2">
    <name type="scientific">Limnobaculum allomyrinae</name>
    <dbReference type="NCBI Taxonomy" id="2791986"/>
    <lineage>
        <taxon>Bacteria</taxon>
        <taxon>Pseudomonadati</taxon>
        <taxon>Pseudomonadota</taxon>
        <taxon>Gammaproteobacteria</taxon>
        <taxon>Enterobacterales</taxon>
        <taxon>Budviciaceae</taxon>
        <taxon>Limnobaculum</taxon>
    </lineage>
</organism>
<dbReference type="RefSeq" id="WP_228350955.1">
    <property type="nucleotide sequence ID" value="NZ_JADRCR010000007.1"/>
</dbReference>
<protein>
    <recommendedName>
        <fullName evidence="3">DUF2997 domain-containing protein</fullName>
    </recommendedName>
</protein>
<sequence>MAKITVVLEVPDDEVIEVSAGVQTFTGRVCAVAFKDALSEPDAMEIETAVKEELIKQSKPGGMLSKW</sequence>
<reference evidence="1 2" key="1">
    <citation type="submission" date="2020-11" db="EMBL/GenBank/DDBJ databases">
        <title>Insectihabitans protaetiae gen. nov. sp. nov. and Insectihabitans allomyrinae sp. nov., isolated from larvae of Protaetia brevitarsis seulensis and Allomyrina dichotoma, respectively.</title>
        <authorList>
            <person name="Lee S.D."/>
            <person name="Byeon Y.-S."/>
            <person name="Kim S.-M."/>
            <person name="Yang H.L."/>
            <person name="Kim I.S."/>
        </authorList>
    </citation>
    <scope>NUCLEOTIDE SEQUENCE [LARGE SCALE GENOMIC DNA]</scope>
    <source>
        <strain evidence="1 2">BWR-B9</strain>
    </source>
</reference>
<dbReference type="Proteomes" id="UP001296921">
    <property type="component" value="Unassembled WGS sequence"/>
</dbReference>
<comment type="caution">
    <text evidence="1">The sequence shown here is derived from an EMBL/GenBank/DDBJ whole genome shotgun (WGS) entry which is preliminary data.</text>
</comment>
<gene>
    <name evidence="1" type="ORF">I2494_13330</name>
</gene>
<evidence type="ECO:0000313" key="2">
    <source>
        <dbReference type="Proteomes" id="UP001296921"/>
    </source>
</evidence>
<keyword evidence="2" id="KW-1185">Reference proteome</keyword>